<name>A0AAV6VAR5_9ARAC</name>
<dbReference type="EMBL" id="JAFNEN010000134">
    <property type="protein sequence ID" value="KAG8192828.1"/>
    <property type="molecule type" value="Genomic_DNA"/>
</dbReference>
<evidence type="ECO:0000313" key="1">
    <source>
        <dbReference type="EMBL" id="KAG8192828.1"/>
    </source>
</evidence>
<comment type="caution">
    <text evidence="1">The sequence shown here is derived from an EMBL/GenBank/DDBJ whole genome shotgun (WGS) entry which is preliminary data.</text>
</comment>
<gene>
    <name evidence="1" type="ORF">JTE90_014608</name>
</gene>
<organism evidence="1 2">
    <name type="scientific">Oedothorax gibbosus</name>
    <dbReference type="NCBI Taxonomy" id="931172"/>
    <lineage>
        <taxon>Eukaryota</taxon>
        <taxon>Metazoa</taxon>
        <taxon>Ecdysozoa</taxon>
        <taxon>Arthropoda</taxon>
        <taxon>Chelicerata</taxon>
        <taxon>Arachnida</taxon>
        <taxon>Araneae</taxon>
        <taxon>Araneomorphae</taxon>
        <taxon>Entelegynae</taxon>
        <taxon>Araneoidea</taxon>
        <taxon>Linyphiidae</taxon>
        <taxon>Erigoninae</taxon>
        <taxon>Oedothorax</taxon>
    </lineage>
</organism>
<proteinExistence type="predicted"/>
<accession>A0AAV6VAR5</accession>
<sequence length="125" mass="13746">MCTCRVGPRFRTPGRNVFVGRTHGTKCCTSPCLATSDAGFVFPIPPVRPQGALFGALLLILSSRASYLLGDDKVIAEVDKLNRPTTLQTMERVRDCGKLCRRLRGLLYCLGPLSFPCNYVDKLPV</sequence>
<dbReference type="AlphaFoldDB" id="A0AAV6VAR5"/>
<dbReference type="Proteomes" id="UP000827092">
    <property type="component" value="Unassembled WGS sequence"/>
</dbReference>
<keyword evidence="2" id="KW-1185">Reference proteome</keyword>
<reference evidence="1 2" key="1">
    <citation type="journal article" date="2022" name="Nat. Ecol. Evol.">
        <title>A masculinizing supergene underlies an exaggerated male reproductive morph in a spider.</title>
        <authorList>
            <person name="Hendrickx F."/>
            <person name="De Corte Z."/>
            <person name="Sonet G."/>
            <person name="Van Belleghem S.M."/>
            <person name="Kostlbacher S."/>
            <person name="Vangestel C."/>
        </authorList>
    </citation>
    <scope>NUCLEOTIDE SEQUENCE [LARGE SCALE GENOMIC DNA]</scope>
    <source>
        <strain evidence="1">W744_W776</strain>
    </source>
</reference>
<evidence type="ECO:0000313" key="2">
    <source>
        <dbReference type="Proteomes" id="UP000827092"/>
    </source>
</evidence>
<protein>
    <submittedName>
        <fullName evidence="1">Uncharacterized protein</fullName>
    </submittedName>
</protein>